<proteinExistence type="predicted"/>
<protein>
    <recommendedName>
        <fullName evidence="2">RNA-binding protein</fullName>
    </recommendedName>
</protein>
<dbReference type="PANTHER" id="PTHR12150">
    <property type="entry name" value="CLASS IV SAM-BINDING METHYLTRANSFERASE-RELATED"/>
    <property type="match status" value="1"/>
</dbReference>
<dbReference type="AlphaFoldDB" id="A0A7J3QDL9"/>
<dbReference type="Pfam" id="PF02598">
    <property type="entry name" value="Methyltrn_RNA_3"/>
    <property type="match status" value="1"/>
</dbReference>
<dbReference type="SUPFAM" id="SSF75217">
    <property type="entry name" value="alpha/beta knot"/>
    <property type="match status" value="1"/>
</dbReference>
<dbReference type="SUPFAM" id="SSF50249">
    <property type="entry name" value="Nucleic acid-binding proteins"/>
    <property type="match status" value="1"/>
</dbReference>
<organism evidence="1">
    <name type="scientific">Ignisphaera aggregans</name>
    <dbReference type="NCBI Taxonomy" id="334771"/>
    <lineage>
        <taxon>Archaea</taxon>
        <taxon>Thermoproteota</taxon>
        <taxon>Thermoprotei</taxon>
        <taxon>Desulfurococcales</taxon>
        <taxon>Desulfurococcaceae</taxon>
        <taxon>Ignisphaera</taxon>
    </lineage>
</organism>
<sequence length="302" mass="34843">MTHNFNILFKVIDVEQVIELYPLRNKPFISIAIPSSFISEAPGLREKTRKIGYIGRAASIFRVEEILIYIDNSNENAEIITKILNHQEIPPYLKKKIISRDPILRYVGVLPPLKTPHHVNPNVFNVDIREGIIEYSNDVKSVVDIGLKKKGVIYGLIQPINKRITVRITGETRNYYIVKPIDKSNIEIYWGYVVKSFDSLKELLQYAINDGYIIIGASKKGTMIYRIESELKQIFMRVDKILVLFGGPRLDIDEIALSESFNINEYCHYIVNFVPRQGVESIRTEEAVYIVLSLINYIKEKH</sequence>
<dbReference type="InterPro" id="IPR029028">
    <property type="entry name" value="Alpha/beta_knot_MTases"/>
</dbReference>
<dbReference type="InterPro" id="IPR003750">
    <property type="entry name" value="Put_MeTrfase-C9orf114-like"/>
</dbReference>
<dbReference type="Gene3D" id="2.40.50.140">
    <property type="entry name" value="Nucleic acid-binding proteins"/>
    <property type="match status" value="1"/>
</dbReference>
<dbReference type="CDD" id="cd18086">
    <property type="entry name" value="HsC9orf114-like"/>
    <property type="match status" value="1"/>
</dbReference>
<evidence type="ECO:0000313" key="1">
    <source>
        <dbReference type="EMBL" id="HGV66506.1"/>
    </source>
</evidence>
<dbReference type="EMBL" id="DTET01000087">
    <property type="protein sequence ID" value="HGV66506.1"/>
    <property type="molecule type" value="Genomic_DNA"/>
</dbReference>
<evidence type="ECO:0008006" key="2">
    <source>
        <dbReference type="Google" id="ProtNLM"/>
    </source>
</evidence>
<dbReference type="PANTHER" id="PTHR12150:SF13">
    <property type="entry name" value="METHYLTRANSFERASE C9ORF114-RELATED"/>
    <property type="match status" value="1"/>
</dbReference>
<gene>
    <name evidence="1" type="ORF">ENV02_01660</name>
</gene>
<dbReference type="InterPro" id="IPR029026">
    <property type="entry name" value="tRNA_m1G_MTases_N"/>
</dbReference>
<name>A0A7J3QDL9_9CREN</name>
<reference evidence="1" key="1">
    <citation type="journal article" date="2020" name="mSystems">
        <title>Genome- and Community-Level Interaction Insights into Carbon Utilization and Element Cycling Functions of Hydrothermarchaeota in Hydrothermal Sediment.</title>
        <authorList>
            <person name="Zhou Z."/>
            <person name="Liu Y."/>
            <person name="Xu W."/>
            <person name="Pan J."/>
            <person name="Luo Z.H."/>
            <person name="Li M."/>
        </authorList>
    </citation>
    <scope>NUCLEOTIDE SEQUENCE [LARGE SCALE GENOMIC DNA]</scope>
    <source>
        <strain evidence="1">SpSt-721</strain>
    </source>
</reference>
<comment type="caution">
    <text evidence="1">The sequence shown here is derived from an EMBL/GenBank/DDBJ whole genome shotgun (WGS) entry which is preliminary data.</text>
</comment>
<dbReference type="InterPro" id="IPR012340">
    <property type="entry name" value="NA-bd_OB-fold"/>
</dbReference>
<dbReference type="Gene3D" id="3.40.1280.10">
    <property type="match status" value="1"/>
</dbReference>
<accession>A0A7J3QDL9</accession>